<evidence type="ECO:0008006" key="4">
    <source>
        <dbReference type="Google" id="ProtNLM"/>
    </source>
</evidence>
<evidence type="ECO:0000313" key="1">
    <source>
        <dbReference type="EMBL" id="MBO0614151.1"/>
    </source>
</evidence>
<dbReference type="SUPFAM" id="SSF50494">
    <property type="entry name" value="Trypsin-like serine proteases"/>
    <property type="match status" value="1"/>
</dbReference>
<evidence type="ECO:0000313" key="3">
    <source>
        <dbReference type="Proteomes" id="UP000664466"/>
    </source>
</evidence>
<protein>
    <recommendedName>
        <fullName evidence="4">Peptidase S1 domain-containing protein</fullName>
    </recommendedName>
</protein>
<reference evidence="2" key="2">
    <citation type="submission" date="2021-04" db="EMBL/GenBank/DDBJ databases">
        <title>Complete Genome and methylome analysis of Thiothrix fructosivorans ATCC 49748.</title>
        <authorList>
            <person name="Fomenkov A."/>
            <person name="Sun L."/>
            <person name="Vincze T."/>
            <person name="Grabovich M.Y."/>
            <person name="Roberts R.J."/>
        </authorList>
    </citation>
    <scope>NUCLEOTIDE SEQUENCE</scope>
    <source>
        <strain evidence="2">ATCC 49748</strain>
    </source>
</reference>
<evidence type="ECO:0000313" key="2">
    <source>
        <dbReference type="EMBL" id="QTX12634.1"/>
    </source>
</evidence>
<sequence>MNLFVSEKEALANAQKTLDGLAPYHCPIYIFDEKGVPQQIGTSVLIDVFGHKFLVSAAHVYDETHNRDLCITFRNKFIPLRGDIIESNSNGNRGSDRIDLALLEVSEDFEAYLADYKAVSFDSIDYNHICSSLHDYMVVGFPASKNGLRYGTNSVKRKIYGYAGKMADAGVFDKMFISPMSHVIVNFRKNKLMSLDKNFVTFPDPYGISGGGIWLIENISFNRRLKIREPKLVAIGIEWKKHHKCLLGVGVATIIEMLKTHTNIIPIQGIVTNLICVS</sequence>
<name>A0A8B0SNX9_9GAMM</name>
<gene>
    <name evidence="2" type="ORF">J1836_010045</name>
    <name evidence="1" type="ORF">J1836_14665</name>
</gene>
<dbReference type="AlphaFoldDB" id="A0A8B0SNX9"/>
<organism evidence="2">
    <name type="scientific">Thiothrix fructosivorans</name>
    <dbReference type="NCBI Taxonomy" id="111770"/>
    <lineage>
        <taxon>Bacteria</taxon>
        <taxon>Pseudomonadati</taxon>
        <taxon>Pseudomonadota</taxon>
        <taxon>Gammaproteobacteria</taxon>
        <taxon>Thiotrichales</taxon>
        <taxon>Thiotrichaceae</taxon>
        <taxon>Thiothrix</taxon>
    </lineage>
</organism>
<dbReference type="RefSeq" id="WP_207251902.1">
    <property type="nucleotide sequence ID" value="NZ_JAFMPM010000008.1"/>
</dbReference>
<accession>A0A8B0SNX9</accession>
<dbReference type="Proteomes" id="UP000664466">
    <property type="component" value="Unassembled WGS sequence"/>
</dbReference>
<dbReference type="EMBL" id="CP072748">
    <property type="protein sequence ID" value="QTX12634.1"/>
    <property type="molecule type" value="Genomic_DNA"/>
</dbReference>
<proteinExistence type="predicted"/>
<dbReference type="InterPro" id="IPR009003">
    <property type="entry name" value="Peptidase_S1_PA"/>
</dbReference>
<keyword evidence="3" id="KW-1185">Reference proteome</keyword>
<dbReference type="EMBL" id="JAFMPM010000008">
    <property type="protein sequence ID" value="MBO0614151.1"/>
    <property type="molecule type" value="Genomic_DNA"/>
</dbReference>
<reference evidence="1 3" key="1">
    <citation type="submission" date="2021-03" db="EMBL/GenBank/DDBJ databases">
        <title>Draft genome and methylome analysis of Thiotrix fructosivoruns ATCC 49748.</title>
        <authorList>
            <person name="Fomenkov A."/>
            <person name="Grabovich M.Y."/>
            <person name="Roberts R.J."/>
        </authorList>
    </citation>
    <scope>NUCLEOTIDE SEQUENCE [LARGE SCALE GENOMIC DNA]</scope>
    <source>
        <strain evidence="1 3">ATCC 49748</strain>
    </source>
</reference>